<dbReference type="InterPro" id="IPR036691">
    <property type="entry name" value="Endo/exonu/phosph_ase_sf"/>
</dbReference>
<dbReference type="InterPro" id="IPR043502">
    <property type="entry name" value="DNA/RNA_pol_sf"/>
</dbReference>
<dbReference type="Pfam" id="PF13456">
    <property type="entry name" value="RVT_3"/>
    <property type="match status" value="1"/>
</dbReference>
<organism evidence="2 3">
    <name type="scientific">Rhynchospora breviuscula</name>
    <dbReference type="NCBI Taxonomy" id="2022672"/>
    <lineage>
        <taxon>Eukaryota</taxon>
        <taxon>Viridiplantae</taxon>
        <taxon>Streptophyta</taxon>
        <taxon>Embryophyta</taxon>
        <taxon>Tracheophyta</taxon>
        <taxon>Spermatophyta</taxon>
        <taxon>Magnoliopsida</taxon>
        <taxon>Liliopsida</taxon>
        <taxon>Poales</taxon>
        <taxon>Cyperaceae</taxon>
        <taxon>Cyperoideae</taxon>
        <taxon>Rhynchosporeae</taxon>
        <taxon>Rhynchospora</taxon>
    </lineage>
</organism>
<dbReference type="SUPFAM" id="SSF56219">
    <property type="entry name" value="DNase I-like"/>
    <property type="match status" value="1"/>
</dbReference>
<dbReference type="GO" id="GO:0003676">
    <property type="term" value="F:nucleic acid binding"/>
    <property type="evidence" value="ECO:0007669"/>
    <property type="project" value="InterPro"/>
</dbReference>
<dbReference type="InterPro" id="IPR036397">
    <property type="entry name" value="RNaseH_sf"/>
</dbReference>
<dbReference type="SUPFAM" id="SSF53098">
    <property type="entry name" value="Ribonuclease H-like"/>
    <property type="match status" value="1"/>
</dbReference>
<dbReference type="Proteomes" id="UP001151287">
    <property type="component" value="Unassembled WGS sequence"/>
</dbReference>
<reference evidence="2" key="1">
    <citation type="journal article" date="2022" name="Cell">
        <title>Repeat-based holocentromeres influence genome architecture and karyotype evolution.</title>
        <authorList>
            <person name="Hofstatter P.G."/>
            <person name="Thangavel G."/>
            <person name="Lux T."/>
            <person name="Neumann P."/>
            <person name="Vondrak T."/>
            <person name="Novak P."/>
            <person name="Zhang M."/>
            <person name="Costa L."/>
            <person name="Castellani M."/>
            <person name="Scott A."/>
            <person name="Toegelov H."/>
            <person name="Fuchs J."/>
            <person name="Mata-Sucre Y."/>
            <person name="Dias Y."/>
            <person name="Vanzela A.L.L."/>
            <person name="Huettel B."/>
            <person name="Almeida C.C.S."/>
            <person name="Simkova H."/>
            <person name="Souza G."/>
            <person name="Pedrosa-Harand A."/>
            <person name="Macas J."/>
            <person name="Mayer K.F.X."/>
            <person name="Houben A."/>
            <person name="Marques A."/>
        </authorList>
    </citation>
    <scope>NUCLEOTIDE SEQUENCE</scope>
    <source>
        <strain evidence="2">RhyBre1mFocal</strain>
    </source>
</reference>
<feature type="domain" description="Reverse transcriptase" evidence="1">
    <location>
        <begin position="544"/>
        <end position="825"/>
    </location>
</feature>
<proteinExistence type="predicted"/>
<dbReference type="GO" id="GO:0004523">
    <property type="term" value="F:RNA-DNA hybrid ribonuclease activity"/>
    <property type="evidence" value="ECO:0007669"/>
    <property type="project" value="InterPro"/>
</dbReference>
<keyword evidence="3" id="KW-1185">Reference proteome</keyword>
<evidence type="ECO:0000259" key="1">
    <source>
        <dbReference type="PROSITE" id="PS50878"/>
    </source>
</evidence>
<dbReference type="Pfam" id="PF13966">
    <property type="entry name" value="zf-RVT"/>
    <property type="match status" value="1"/>
</dbReference>
<dbReference type="InterPro" id="IPR000477">
    <property type="entry name" value="RT_dom"/>
</dbReference>
<dbReference type="OrthoDB" id="783377at2759"/>
<dbReference type="InterPro" id="IPR026960">
    <property type="entry name" value="RVT-Znf"/>
</dbReference>
<dbReference type="InterPro" id="IPR012337">
    <property type="entry name" value="RNaseH-like_sf"/>
</dbReference>
<evidence type="ECO:0000313" key="3">
    <source>
        <dbReference type="Proteomes" id="UP001151287"/>
    </source>
</evidence>
<name>A0A9Q0HYW3_9POAL</name>
<dbReference type="Pfam" id="PF00078">
    <property type="entry name" value="RVT_1"/>
    <property type="match status" value="1"/>
</dbReference>
<dbReference type="SUPFAM" id="SSF56672">
    <property type="entry name" value="DNA/RNA polymerases"/>
    <property type="match status" value="1"/>
</dbReference>
<accession>A0A9Q0HYW3</accession>
<dbReference type="Gene3D" id="3.30.420.10">
    <property type="entry name" value="Ribonuclease H-like superfamily/Ribonuclease H"/>
    <property type="match status" value="1"/>
</dbReference>
<comment type="caution">
    <text evidence="2">The sequence shown here is derived from an EMBL/GenBank/DDBJ whole genome shotgun (WGS) entry which is preliminary data.</text>
</comment>
<dbReference type="PANTHER" id="PTHR33116:SF86">
    <property type="entry name" value="REVERSE TRANSCRIPTASE DOMAIN-CONTAINING PROTEIN"/>
    <property type="match status" value="1"/>
</dbReference>
<dbReference type="EMBL" id="JAMQYH010000001">
    <property type="protein sequence ID" value="KAJ1703829.1"/>
    <property type="molecule type" value="Genomic_DNA"/>
</dbReference>
<protein>
    <recommendedName>
        <fullName evidence="1">Reverse transcriptase domain-containing protein</fullName>
    </recommendedName>
</protein>
<gene>
    <name evidence="2" type="ORF">LUZ63_003608</name>
</gene>
<dbReference type="Gene3D" id="3.60.10.10">
    <property type="entry name" value="Endonuclease/exonuclease/phosphatase"/>
    <property type="match status" value="1"/>
</dbReference>
<dbReference type="CDD" id="cd01650">
    <property type="entry name" value="RT_nLTR_like"/>
    <property type="match status" value="1"/>
</dbReference>
<sequence length="1412" mass="158818">MAAPNNSPQASALGLNHHSLSTQFLSSLQTATATPNMTLDPFHPSLPNSLQMLGSHLQATLHHESFTLSTAFLTEEQGHVPYHTPDPPLTSHPLLQLMEVDDSDHRSEERIRRLPLHHSVVIPSVGRSGGLWLLWNNEVKVQILEQSHYFIFSTVQEDALSVPWTLGAIYGDSHDRVTEYIWDRVEYYANHLAAPLCIIGDLNSVTGLHEKYGGSSKDKRKHRRFRAMANRTQLIDFGYHGCAYTWSNNRPLSSLILQRLDRAMASADWMTMYPTSKVYHLPRSNSDHTPILICTNPDRPRIPRRFKTENWWLDMDGFDQACSKAFLDILDGSRDWEGMLLSIKRGITKWACTVPKPTDELASLEAQLLQLQASQPDEHWSVQQRTLQAKYNKCLLSVESYWAQRSRVRWAVLGDNNTAFFHATVASRRRRNAITSLLAENDDVITDPNQIRRIFVNHYKNIFTSTFSPDKPGPSLHPLLVAQLPELTPNECHRLSAQPSHEEITAALFQIHPDRANGPDGLNGRFVQQYWPMFKPYVFHTVSAFFSTGNMDARLARANMVLIPKYEDPKLVSDYRPISVCNIIYKVISKLLTSRLRVVIDRLVGSNQSAFVPGRLISDNVLLLREILHSFASNSFPKQAFAFKCDLSKAFDRMEWHFVIRVLQLYGFPPIFIAWIKGCIASASFALLINGAADGFITPTRGLRQGCALSPYLFIMCMDVLNRMLLFKRANGQIAGLSIARGAPPISSLMYADDLIICGLASTQEVNHIRATIADFCAMSGQVIGVDKSKIWFSKRTTPDLRAYCMTSLQAEQGGINQIYLGVPIQATKCSHFNYLLDKVDAKLTSWKARMLSQAAKLVLLKTVIEPLLLYLMGAGHIPDSILQKINLKMRAFFWNSGEKHKMRLVPWQKITAPKLLGGLGLRDTTILNRAMIMKTIWRLNSGINDGALWVQVLKAKYLSRSSFWLASAPTKCSKMWRAVLQGREDIQHHVKWIIGDGAKCLLIGNPWHHFWLKFKQSSNLASKLTIADCVDGQTGQWDTTKLISALGFQAALFITCTHPTPPLKPSTPDRLIFTPAHSGSFSFKGACHLLQPPSDPNPSRLFNCIWKCPGILPRIRLFLWKLIHDAVPVKSVFAKYLRTAVPPCEICALGPDDAMHALFLCPKAEQSWLNSSIGLRVHVLPTEIDRLLKALSEQLTQHDFMRFANHLWALWKARCKEVYEGTKINVQQVCSLANSYTFLANVAACSTVLPNQHSQKDQAAHLVPQDGYICRLDGSYHTTGAAGWAYSLSEDQQLVQYGLEWGTASSPFHAEAIALLTALRAVSAVGWSFVTFLTDCQVLSNVVRGAVTLDSVDWSAYTILLQIMAIFKQELSFHCCYVPRTLLQHEHQLANYARINKIRAVGFSLPSFPPT</sequence>
<dbReference type="PROSITE" id="PS50878">
    <property type="entry name" value="RT_POL"/>
    <property type="match status" value="1"/>
</dbReference>
<evidence type="ECO:0000313" key="2">
    <source>
        <dbReference type="EMBL" id="KAJ1703829.1"/>
    </source>
</evidence>
<dbReference type="InterPro" id="IPR002156">
    <property type="entry name" value="RNaseH_domain"/>
</dbReference>
<dbReference type="PANTHER" id="PTHR33116">
    <property type="entry name" value="REVERSE TRANSCRIPTASE ZINC-BINDING DOMAIN-CONTAINING PROTEIN-RELATED-RELATED"/>
    <property type="match status" value="1"/>
</dbReference>